<sequence length="656" mass="75477">MGRKLIKRFSSLGVLLIFSVFSGRGDSEKVKKSSGNRGESHMLKELNLDEVTTEWNNSYLFSSREDALEKLGALKKSLAETNETYRPEFENLSGTALLKYLEAEKEFSRSIDILYTYAYTQLSKNVNDKFFISLLSDTQDLITEYKKVNAFATVKLTSLNKGDWDRLFSEEPKLEVYRPYLEAAYIRFAEHRPADEAQAVYLAELENHRMKLETDALSKITNKVTMAGSITLESGEEFSVNSQSYSTLLSTDQSRENRRRCYDQRFYHLINESDSMASLYAEKARLDDLAAGQLNYPDSYEASLYGLYLTKNQVEDMNTVFKEKKPVFEAYNEFLRKKLGLETLRPYDLMLQLTGQPDNNDNNYTYTAALQEIQKSYSGMDSRFNEIFLKTVTGSFVDVYPAPKNGKQPGGYCYGLFALKAPALIFMNYNGILSDQKTLTHELGHGINFYLMGNSVDYLYCTGQIYEMEVPSTFNEELFVDYVVENSDKETAVAVLAQHIGEYQNYFTRQPMITEFEYKAHQLCAEKSNENGTVSGTELNALWTSLSKEYRSDSVEYYAEDSAEWTYINHIYLTNNYYTFNYAISKAITLALFKQYRKAPETFNKNYIAYLSAGATLPPEEKLKKYFGVEINRQLFEDAMDVVELRIQELNKLEND</sequence>
<dbReference type="PATRIC" id="fig|1434111.4.peg.1503"/>
<dbReference type="SUPFAM" id="SSF55486">
    <property type="entry name" value="Metalloproteases ('zincins'), catalytic domain"/>
    <property type="match status" value="1"/>
</dbReference>
<dbReference type="EMBL" id="CP009515">
    <property type="protein sequence ID" value="AKB74428.1"/>
    <property type="molecule type" value="Genomic_DNA"/>
</dbReference>
<protein>
    <submittedName>
        <fullName evidence="1">Uncharacterized protein</fullName>
    </submittedName>
</protein>
<dbReference type="KEGG" id="mls:MSLAZ_1167"/>
<dbReference type="Gene3D" id="1.20.140.70">
    <property type="entry name" value="Oligopeptidase f, N-terminal domain"/>
    <property type="match status" value="1"/>
</dbReference>
<proteinExistence type="predicted"/>
<dbReference type="HOGENOM" id="CLU_417773_0_0_2"/>
<reference evidence="1 2" key="1">
    <citation type="submission" date="2014-07" db="EMBL/GenBank/DDBJ databases">
        <title>Methanogenic archaea and the global carbon cycle.</title>
        <authorList>
            <person name="Henriksen J.R."/>
            <person name="Luke J."/>
            <person name="Reinhart S."/>
            <person name="Benedict M.N."/>
            <person name="Youngblut N.D."/>
            <person name="Metcalf M.E."/>
            <person name="Whitaker R.J."/>
            <person name="Metcalf W.W."/>
        </authorList>
    </citation>
    <scope>NUCLEOTIDE SEQUENCE [LARGE SCALE GENOMIC DNA]</scope>
    <source>
        <strain evidence="1 2">Z-7289</strain>
    </source>
</reference>
<accession>A0A0E3S620</accession>
<dbReference type="AlphaFoldDB" id="A0A0E3S620"/>
<evidence type="ECO:0000313" key="2">
    <source>
        <dbReference type="Proteomes" id="UP000033072"/>
    </source>
</evidence>
<organism evidence="1 2">
    <name type="scientific">Methanosarcina lacustris Z-7289</name>
    <dbReference type="NCBI Taxonomy" id="1434111"/>
    <lineage>
        <taxon>Archaea</taxon>
        <taxon>Methanobacteriati</taxon>
        <taxon>Methanobacteriota</taxon>
        <taxon>Stenosarchaea group</taxon>
        <taxon>Methanomicrobia</taxon>
        <taxon>Methanosarcinales</taxon>
        <taxon>Methanosarcinaceae</taxon>
        <taxon>Methanosarcina</taxon>
    </lineage>
</organism>
<name>A0A0E3S620_9EURY</name>
<dbReference type="Proteomes" id="UP000033072">
    <property type="component" value="Chromosome"/>
</dbReference>
<gene>
    <name evidence="1" type="ORF">MSLAZ_1167</name>
</gene>
<dbReference type="Gene3D" id="1.10.1370.20">
    <property type="entry name" value="Oligoendopeptidase f, C-terminal domain"/>
    <property type="match status" value="1"/>
</dbReference>
<dbReference type="STRING" id="1434111.MSLAZ_1167"/>
<evidence type="ECO:0000313" key="1">
    <source>
        <dbReference type="EMBL" id="AKB74428.1"/>
    </source>
</evidence>
<dbReference type="InterPro" id="IPR042088">
    <property type="entry name" value="OligoPept_F_C"/>
</dbReference>
<keyword evidence="2" id="KW-1185">Reference proteome</keyword>